<evidence type="ECO:0000313" key="2">
    <source>
        <dbReference type="Proteomes" id="UP000192775"/>
    </source>
</evidence>
<dbReference type="EMBL" id="CP020715">
    <property type="protein sequence ID" value="ARJ04080.1"/>
    <property type="molecule type" value="Genomic_DNA"/>
</dbReference>
<dbReference type="InterPro" id="IPR000843">
    <property type="entry name" value="HTH_LacI"/>
</dbReference>
<dbReference type="RefSeq" id="WP_085017892.1">
    <property type="nucleotide sequence ID" value="NZ_BMHD01000001.1"/>
</dbReference>
<dbReference type="KEGG" id="cphy:B5808_01690"/>
<dbReference type="PANTHER" id="PTHR30146:SF138">
    <property type="entry name" value="TRANSCRIPTIONAL REGULATORY PROTEIN"/>
    <property type="match status" value="1"/>
</dbReference>
<reference evidence="1 2" key="1">
    <citation type="submission" date="2017-04" db="EMBL/GenBank/DDBJ databases">
        <authorList>
            <person name="Afonso C.L."/>
            <person name="Miller P.J."/>
            <person name="Scott M.A."/>
            <person name="Spackman E."/>
            <person name="Goraichik I."/>
            <person name="Dimitrov K.M."/>
            <person name="Suarez D.L."/>
            <person name="Swayne D.E."/>
        </authorList>
    </citation>
    <scope>NUCLEOTIDE SEQUENCE [LARGE SCALE GENOMIC DNA]</scope>
    <source>
        <strain evidence="2">XA(T)</strain>
    </source>
</reference>
<dbReference type="Gene3D" id="1.10.260.40">
    <property type="entry name" value="lambda repressor-like DNA-binding domains"/>
    <property type="match status" value="1"/>
</dbReference>
<name>A0A1X9LQA9_9MICO</name>
<dbReference type="GO" id="GO:0003700">
    <property type="term" value="F:DNA-binding transcription factor activity"/>
    <property type="evidence" value="ECO:0007669"/>
    <property type="project" value="TreeGrafter"/>
</dbReference>
<dbReference type="InterPro" id="IPR010982">
    <property type="entry name" value="Lambda_DNA-bd_dom_sf"/>
</dbReference>
<organism evidence="1 2">
    <name type="scientific">Cnuibacter physcomitrellae</name>
    <dbReference type="NCBI Taxonomy" id="1619308"/>
    <lineage>
        <taxon>Bacteria</taxon>
        <taxon>Bacillati</taxon>
        <taxon>Actinomycetota</taxon>
        <taxon>Actinomycetes</taxon>
        <taxon>Micrococcales</taxon>
        <taxon>Microbacteriaceae</taxon>
        <taxon>Cnuibacter</taxon>
    </lineage>
</organism>
<dbReference type="Proteomes" id="UP000192775">
    <property type="component" value="Chromosome"/>
</dbReference>
<dbReference type="PROSITE" id="PS50932">
    <property type="entry name" value="HTH_LACI_2"/>
    <property type="match status" value="1"/>
</dbReference>
<evidence type="ECO:0000313" key="1">
    <source>
        <dbReference type="EMBL" id="ARJ04080.1"/>
    </source>
</evidence>
<dbReference type="STRING" id="1619308.B5808_01690"/>
<dbReference type="CDD" id="cd01392">
    <property type="entry name" value="HTH_LacI"/>
    <property type="match status" value="1"/>
</dbReference>
<proteinExistence type="predicted"/>
<dbReference type="SUPFAM" id="SSF47413">
    <property type="entry name" value="lambda repressor-like DNA-binding domains"/>
    <property type="match status" value="1"/>
</dbReference>
<dbReference type="SUPFAM" id="SSF53822">
    <property type="entry name" value="Periplasmic binding protein-like I"/>
    <property type="match status" value="1"/>
</dbReference>
<dbReference type="Gene3D" id="3.40.50.2300">
    <property type="match status" value="2"/>
</dbReference>
<dbReference type="InterPro" id="IPR046335">
    <property type="entry name" value="LacI/GalR-like_sensor"/>
</dbReference>
<dbReference type="CDD" id="cd06267">
    <property type="entry name" value="PBP1_LacI_sugar_binding-like"/>
    <property type="match status" value="1"/>
</dbReference>
<protein>
    <submittedName>
        <fullName evidence="1">Uncharacterized protein</fullName>
    </submittedName>
</protein>
<dbReference type="PANTHER" id="PTHR30146">
    <property type="entry name" value="LACI-RELATED TRANSCRIPTIONAL REPRESSOR"/>
    <property type="match status" value="1"/>
</dbReference>
<dbReference type="Pfam" id="PF13377">
    <property type="entry name" value="Peripla_BP_3"/>
    <property type="match status" value="1"/>
</dbReference>
<accession>A0A1X9LQA9</accession>
<dbReference type="SMART" id="SM00354">
    <property type="entry name" value="HTH_LACI"/>
    <property type="match status" value="1"/>
</dbReference>
<sequence>MRAAAAGRGPVTLKDVAEHAQVSISTASNALTGARKVSAASIEKVLRSAAELGYQRNEAARSLRTGLHNSIGLVIPDVTNPFWAGMVGAIEQIAGEAGFQVALFTTAYDPERESAALARLVTSADGVLLFSTSPDASAVQPLLDLGMPMVACDEAFDVPGLGGVYSDNRAGARTAAEHLVDAGGAVFGMLDGPATLTTATERRQGFREGLAARGVPESRIHAITAPYSFEGGREGVRRLLEAHPDVDALFACTDNQAIGATFEAHDLGRSVPGDLLVCGFDDISWSSRISPSLTTVRQDAPGMAARAIEMLLAMVAGEEQAEVVVLPVELVERESTAREPSDRVTPPLVTAV</sequence>
<gene>
    <name evidence="1" type="ORF">B5808_01690</name>
</gene>
<dbReference type="InterPro" id="IPR028082">
    <property type="entry name" value="Peripla_BP_I"/>
</dbReference>
<dbReference type="GO" id="GO:0000976">
    <property type="term" value="F:transcription cis-regulatory region binding"/>
    <property type="evidence" value="ECO:0007669"/>
    <property type="project" value="TreeGrafter"/>
</dbReference>
<dbReference type="Pfam" id="PF00356">
    <property type="entry name" value="LacI"/>
    <property type="match status" value="1"/>
</dbReference>
<keyword evidence="2" id="KW-1185">Reference proteome</keyword>
<dbReference type="AlphaFoldDB" id="A0A1X9LQA9"/>